<dbReference type="EMBL" id="BORQ01000009">
    <property type="protein sequence ID" value="GIO34352.1"/>
    <property type="molecule type" value="Genomic_DNA"/>
</dbReference>
<sequence>MLYAVKGNKQLKIQETEKASYLNLGYDIAEERDGKLVPLELSPSKTVPYAQYEVLQRENTELKEKLEAAGSQEQVETLQKENKSLKEKLAEANKKLKEVGKE</sequence>
<accession>A0A919XK11</accession>
<comment type="caution">
    <text evidence="2">The sequence shown here is derived from an EMBL/GenBank/DDBJ whole genome shotgun (WGS) entry which is preliminary data.</text>
</comment>
<protein>
    <submittedName>
        <fullName evidence="2">Uncharacterized protein</fullName>
    </submittedName>
</protein>
<reference evidence="2" key="1">
    <citation type="submission" date="2021-03" db="EMBL/GenBank/DDBJ databases">
        <title>Antimicrobial resistance genes in bacteria isolated from Japanese honey, and their potential for conferring macrolide and lincosamide resistance in the American foulbrood pathogen Paenibacillus larvae.</title>
        <authorList>
            <person name="Okamoto M."/>
            <person name="Kumagai M."/>
            <person name="Kanamori H."/>
            <person name="Takamatsu D."/>
        </authorList>
    </citation>
    <scope>NUCLEOTIDE SEQUENCE</scope>
    <source>
        <strain evidence="2">J2TS6</strain>
    </source>
</reference>
<keyword evidence="1" id="KW-0175">Coiled coil</keyword>
<gene>
    <name evidence="2" type="ORF">J2TS6_54930</name>
</gene>
<name>A0A919XK11_9BACL</name>
<keyword evidence="3" id="KW-1185">Reference proteome</keyword>
<dbReference type="AlphaFoldDB" id="A0A919XK11"/>
<evidence type="ECO:0000313" key="3">
    <source>
        <dbReference type="Proteomes" id="UP000679779"/>
    </source>
</evidence>
<feature type="coiled-coil region" evidence="1">
    <location>
        <begin position="52"/>
        <end position="102"/>
    </location>
</feature>
<proteinExistence type="predicted"/>
<dbReference type="Proteomes" id="UP000679779">
    <property type="component" value="Unassembled WGS sequence"/>
</dbReference>
<organism evidence="2 3">
    <name type="scientific">Paenibacillus albilobatus</name>
    <dbReference type="NCBI Taxonomy" id="2716884"/>
    <lineage>
        <taxon>Bacteria</taxon>
        <taxon>Bacillati</taxon>
        <taxon>Bacillota</taxon>
        <taxon>Bacilli</taxon>
        <taxon>Bacillales</taxon>
        <taxon>Paenibacillaceae</taxon>
        <taxon>Paenibacillus</taxon>
    </lineage>
</organism>
<evidence type="ECO:0000313" key="2">
    <source>
        <dbReference type="EMBL" id="GIO34352.1"/>
    </source>
</evidence>
<evidence type="ECO:0000256" key="1">
    <source>
        <dbReference type="SAM" id="Coils"/>
    </source>
</evidence>
<dbReference type="RefSeq" id="WP_212958803.1">
    <property type="nucleotide sequence ID" value="NZ_BORQ01000009.1"/>
</dbReference>